<keyword evidence="5" id="KW-0949">S-adenosyl-L-methionine</keyword>
<feature type="domain" description="SAM-dependent methyltransferase TRM5/TYW2-type" evidence="9">
    <location>
        <begin position="210"/>
        <end position="494"/>
    </location>
</feature>
<dbReference type="GO" id="GO:0005759">
    <property type="term" value="C:mitochondrial matrix"/>
    <property type="evidence" value="ECO:0007669"/>
    <property type="project" value="TreeGrafter"/>
</dbReference>
<evidence type="ECO:0000256" key="2">
    <source>
        <dbReference type="ARBA" id="ARBA00022490"/>
    </source>
</evidence>
<dbReference type="GO" id="GO:0002939">
    <property type="term" value="P:tRNA N1-guanine methylation"/>
    <property type="evidence" value="ECO:0007669"/>
    <property type="project" value="TreeGrafter"/>
</dbReference>
<sequence length="494" mass="56338">MKDTMTVTQQLTSPHRFAPPESVERLSWTSQEEPVRLTETIKQQFHRHVPLLALRLPAPLIARFKAHPLIKPSAFFLSFFQNHFFSDGSSVSFRSSALLVSKNLRSVEPDPSSANNAHKLLLLNTSLKGLRSPHFLQKKKKKVLGTDRYPALCLFPERIDEVPEQTLQVLQDQQVEMVSTSLELTWDYWMADEIIARLLPLNLTHIPASFTIIGHIAHFNLRDDFLPYKYLIGQVILEVPPSLTCVFFSSLLISLDSPFLFLSRKIWPSRLSLIRRAELHGDIGKLAGRLFIYFGGEEYIPITRRVIHMRQWQSGSRYRFDFSKVYYNPRLSTEHDELSEKIQKNEVVVDGFAGVGPFAMRAAMNRGAWVMASDLNPASVEALETNVRLNKLQGRVTVSCGDGRLKIREAVQLLWQHRPFSLNSSTSLLPDHFIINLPDSSISFLDAFIGLYTPLKDDPGFLDAVHAKNRPPLLHCYCFTKQVDHPEPDICQVL</sequence>
<dbReference type="EMBL" id="LAVV01008435">
    <property type="protein sequence ID" value="KNZ52813.1"/>
    <property type="molecule type" value="Genomic_DNA"/>
</dbReference>
<dbReference type="SUPFAM" id="SSF53335">
    <property type="entry name" value="S-adenosyl-L-methionine-dependent methyltransferases"/>
    <property type="match status" value="1"/>
</dbReference>
<dbReference type="OrthoDB" id="408788at2759"/>
<dbReference type="VEuPathDB" id="FungiDB:VP01_343g5"/>
<dbReference type="PANTHER" id="PTHR23245">
    <property type="entry name" value="TRNA METHYLTRANSFERASE"/>
    <property type="match status" value="1"/>
</dbReference>
<dbReference type="PANTHER" id="PTHR23245:SF36">
    <property type="entry name" value="TRNA (GUANINE(37)-N1)-METHYLTRANSFERASE"/>
    <property type="match status" value="1"/>
</dbReference>
<dbReference type="Gene3D" id="3.40.50.150">
    <property type="entry name" value="Vaccinia Virus protein VP39"/>
    <property type="match status" value="1"/>
</dbReference>
<evidence type="ECO:0000256" key="5">
    <source>
        <dbReference type="ARBA" id="ARBA00022691"/>
    </source>
</evidence>
<dbReference type="GO" id="GO:0052906">
    <property type="term" value="F:tRNA (guanine(37)-N1)-methyltransferase activity"/>
    <property type="evidence" value="ECO:0007669"/>
    <property type="project" value="UniProtKB-EC"/>
</dbReference>
<evidence type="ECO:0000256" key="3">
    <source>
        <dbReference type="ARBA" id="ARBA00022603"/>
    </source>
</evidence>
<name>A0A0L6UWB0_9BASI</name>
<evidence type="ECO:0000313" key="10">
    <source>
        <dbReference type="EMBL" id="KNZ52813.1"/>
    </source>
</evidence>
<keyword evidence="4 10" id="KW-0808">Transferase</keyword>
<dbReference type="Pfam" id="PF02475">
    <property type="entry name" value="TRM5-TYW2_MTfase"/>
    <property type="match status" value="1"/>
</dbReference>
<feature type="region of interest" description="Disordered" evidence="8">
    <location>
        <begin position="1"/>
        <end position="24"/>
    </location>
</feature>
<protein>
    <submittedName>
        <fullName evidence="10">tRNA (Guanine(37)-N1)-methyltransferase</fullName>
    </submittedName>
</protein>
<comment type="caution">
    <text evidence="10">The sequence shown here is derived from an EMBL/GenBank/DDBJ whole genome shotgun (WGS) entry which is preliminary data.</text>
</comment>
<comment type="catalytic activity">
    <reaction evidence="7">
        <text>guanosine(37) in tRNA + S-adenosyl-L-methionine = N(1)-methylguanosine(37) in tRNA + S-adenosyl-L-homocysteine + H(+)</text>
        <dbReference type="Rhea" id="RHEA:36899"/>
        <dbReference type="Rhea" id="RHEA-COMP:10145"/>
        <dbReference type="Rhea" id="RHEA-COMP:10147"/>
        <dbReference type="ChEBI" id="CHEBI:15378"/>
        <dbReference type="ChEBI" id="CHEBI:57856"/>
        <dbReference type="ChEBI" id="CHEBI:59789"/>
        <dbReference type="ChEBI" id="CHEBI:73542"/>
        <dbReference type="ChEBI" id="CHEBI:74269"/>
        <dbReference type="EC" id="2.1.1.228"/>
    </reaction>
</comment>
<dbReference type="InterPro" id="IPR056744">
    <property type="entry name" value="TRM5/TYW2-like_N"/>
</dbReference>
<keyword evidence="3 10" id="KW-0489">Methyltransferase</keyword>
<keyword evidence="11" id="KW-1185">Reference proteome</keyword>
<keyword evidence="6" id="KW-0819">tRNA processing</keyword>
<dbReference type="PROSITE" id="PS51684">
    <property type="entry name" value="SAM_MT_TRM5_TYW2"/>
    <property type="match status" value="1"/>
</dbReference>
<comment type="similarity">
    <text evidence="1">Belongs to the class I-like SAM-binding methyltransferase superfamily. TRM5/TYW2 family.</text>
</comment>
<evidence type="ECO:0000259" key="9">
    <source>
        <dbReference type="PROSITE" id="PS51684"/>
    </source>
</evidence>
<reference evidence="10 11" key="1">
    <citation type="submission" date="2015-08" db="EMBL/GenBank/DDBJ databases">
        <title>Next Generation Sequencing and Analysis of the Genome of Puccinia sorghi L Schw, the Causal Agent of Maize Common Rust.</title>
        <authorList>
            <person name="Rochi L."/>
            <person name="Burguener G."/>
            <person name="Darino M."/>
            <person name="Turjanski A."/>
            <person name="Kreff E."/>
            <person name="Dieguez M.J."/>
            <person name="Sacco F."/>
        </authorList>
    </citation>
    <scope>NUCLEOTIDE SEQUENCE [LARGE SCALE GENOMIC DNA]</scope>
    <source>
        <strain evidence="10 11">RO10H11247</strain>
    </source>
</reference>
<evidence type="ECO:0000313" key="11">
    <source>
        <dbReference type="Proteomes" id="UP000037035"/>
    </source>
</evidence>
<proteinExistence type="inferred from homology"/>
<dbReference type="Pfam" id="PF25133">
    <property type="entry name" value="TYW2_N_2"/>
    <property type="match status" value="1"/>
</dbReference>
<evidence type="ECO:0000256" key="8">
    <source>
        <dbReference type="SAM" id="MobiDB-lite"/>
    </source>
</evidence>
<evidence type="ECO:0000256" key="7">
    <source>
        <dbReference type="ARBA" id="ARBA00047783"/>
    </source>
</evidence>
<gene>
    <name evidence="10" type="primary">TRM5</name>
    <name evidence="10" type="ORF">VP01_343g5</name>
</gene>
<feature type="compositionally biased region" description="Polar residues" evidence="8">
    <location>
        <begin position="1"/>
        <end position="13"/>
    </location>
</feature>
<dbReference type="Gene3D" id="3.30.300.110">
    <property type="entry name" value="Met-10+ protein-like domains"/>
    <property type="match status" value="1"/>
</dbReference>
<dbReference type="Proteomes" id="UP000037035">
    <property type="component" value="Unassembled WGS sequence"/>
</dbReference>
<dbReference type="AlphaFoldDB" id="A0A0L6UWB0"/>
<evidence type="ECO:0000256" key="1">
    <source>
        <dbReference type="ARBA" id="ARBA00009775"/>
    </source>
</evidence>
<keyword evidence="2" id="KW-0963">Cytoplasm</keyword>
<organism evidence="10 11">
    <name type="scientific">Puccinia sorghi</name>
    <dbReference type="NCBI Taxonomy" id="27349"/>
    <lineage>
        <taxon>Eukaryota</taxon>
        <taxon>Fungi</taxon>
        <taxon>Dikarya</taxon>
        <taxon>Basidiomycota</taxon>
        <taxon>Pucciniomycotina</taxon>
        <taxon>Pucciniomycetes</taxon>
        <taxon>Pucciniales</taxon>
        <taxon>Pucciniaceae</taxon>
        <taxon>Puccinia</taxon>
    </lineage>
</organism>
<dbReference type="GO" id="GO:0070901">
    <property type="term" value="P:mitochondrial tRNA methylation"/>
    <property type="evidence" value="ECO:0007669"/>
    <property type="project" value="TreeGrafter"/>
</dbReference>
<dbReference type="InterPro" id="IPR029063">
    <property type="entry name" value="SAM-dependent_MTases_sf"/>
</dbReference>
<dbReference type="InterPro" id="IPR030382">
    <property type="entry name" value="MeTrfase_TRM5/TYW2"/>
</dbReference>
<accession>A0A0L6UWB0</accession>
<dbReference type="InterPro" id="IPR056743">
    <property type="entry name" value="TRM5-TYW2-like_MTfase"/>
</dbReference>
<evidence type="ECO:0000256" key="4">
    <source>
        <dbReference type="ARBA" id="ARBA00022679"/>
    </source>
</evidence>
<evidence type="ECO:0000256" key="6">
    <source>
        <dbReference type="ARBA" id="ARBA00022694"/>
    </source>
</evidence>
<dbReference type="FunFam" id="3.30.300.110:FF:000001">
    <property type="entry name" value="tRNA (guanine(37)-N1)-methyltransferase"/>
    <property type="match status" value="1"/>
</dbReference>